<sequence length="76" mass="8724">MSLSVFYALVKVHGKKSFRLFVARILESKEEGFKVQFFKKSRNTMKFSETVKQNTISCSDVVKRLSQLILGSSGRF</sequence>
<dbReference type="EMBL" id="JAVRBK010000001">
    <property type="protein sequence ID" value="KAK5649388.1"/>
    <property type="molecule type" value="Genomic_DNA"/>
</dbReference>
<dbReference type="Proteomes" id="UP001329430">
    <property type="component" value="Chromosome 1"/>
</dbReference>
<proteinExistence type="predicted"/>
<evidence type="ECO:0000313" key="1">
    <source>
        <dbReference type="EMBL" id="KAK5649388.1"/>
    </source>
</evidence>
<accession>A0AAN7ZVY6</accession>
<organism evidence="1 2">
    <name type="scientific">Pyrocoelia pectoralis</name>
    <dbReference type="NCBI Taxonomy" id="417401"/>
    <lineage>
        <taxon>Eukaryota</taxon>
        <taxon>Metazoa</taxon>
        <taxon>Ecdysozoa</taxon>
        <taxon>Arthropoda</taxon>
        <taxon>Hexapoda</taxon>
        <taxon>Insecta</taxon>
        <taxon>Pterygota</taxon>
        <taxon>Neoptera</taxon>
        <taxon>Endopterygota</taxon>
        <taxon>Coleoptera</taxon>
        <taxon>Polyphaga</taxon>
        <taxon>Elateriformia</taxon>
        <taxon>Elateroidea</taxon>
        <taxon>Lampyridae</taxon>
        <taxon>Lampyrinae</taxon>
        <taxon>Pyrocoelia</taxon>
    </lineage>
</organism>
<comment type="caution">
    <text evidence="1">The sequence shown here is derived from an EMBL/GenBank/DDBJ whole genome shotgun (WGS) entry which is preliminary data.</text>
</comment>
<protein>
    <submittedName>
        <fullName evidence="1">Uncharacterized protein</fullName>
    </submittedName>
</protein>
<keyword evidence="2" id="KW-1185">Reference proteome</keyword>
<name>A0AAN7ZVY6_9COLE</name>
<reference evidence="1 2" key="1">
    <citation type="journal article" date="2024" name="Insects">
        <title>An Improved Chromosome-Level Genome Assembly of the Firefly Pyrocoelia pectoralis.</title>
        <authorList>
            <person name="Fu X."/>
            <person name="Meyer-Rochow V.B."/>
            <person name="Ballantyne L."/>
            <person name="Zhu X."/>
        </authorList>
    </citation>
    <scope>NUCLEOTIDE SEQUENCE [LARGE SCALE GENOMIC DNA]</scope>
    <source>
        <strain evidence="1">XCY_ONT2</strain>
    </source>
</reference>
<evidence type="ECO:0000313" key="2">
    <source>
        <dbReference type="Proteomes" id="UP001329430"/>
    </source>
</evidence>
<dbReference type="AlphaFoldDB" id="A0AAN7ZVY6"/>
<gene>
    <name evidence="1" type="ORF">RI129_000417</name>
</gene>